<accession>A0AAN8G9W1</accession>
<organism evidence="2 3">
    <name type="scientific">Patella caerulea</name>
    <name type="common">Rayed Mediterranean limpet</name>
    <dbReference type="NCBI Taxonomy" id="87958"/>
    <lineage>
        <taxon>Eukaryota</taxon>
        <taxon>Metazoa</taxon>
        <taxon>Spiralia</taxon>
        <taxon>Lophotrochozoa</taxon>
        <taxon>Mollusca</taxon>
        <taxon>Gastropoda</taxon>
        <taxon>Patellogastropoda</taxon>
        <taxon>Patelloidea</taxon>
        <taxon>Patellidae</taxon>
        <taxon>Patella</taxon>
    </lineage>
</organism>
<feature type="region of interest" description="Disordered" evidence="1">
    <location>
        <begin position="1"/>
        <end position="21"/>
    </location>
</feature>
<evidence type="ECO:0000256" key="1">
    <source>
        <dbReference type="SAM" id="MobiDB-lite"/>
    </source>
</evidence>
<dbReference type="Proteomes" id="UP001347796">
    <property type="component" value="Unassembled WGS sequence"/>
</dbReference>
<reference evidence="2 3" key="1">
    <citation type="submission" date="2024-01" db="EMBL/GenBank/DDBJ databases">
        <title>The genome of the rayed Mediterranean limpet Patella caerulea (Linnaeus, 1758).</title>
        <authorList>
            <person name="Anh-Thu Weber A."/>
            <person name="Halstead-Nussloch G."/>
        </authorList>
    </citation>
    <scope>NUCLEOTIDE SEQUENCE [LARGE SCALE GENOMIC DNA]</scope>
    <source>
        <strain evidence="2">AATW-2023a</strain>
        <tissue evidence="2">Whole specimen</tissue>
    </source>
</reference>
<evidence type="ECO:0000313" key="2">
    <source>
        <dbReference type="EMBL" id="KAK6168640.1"/>
    </source>
</evidence>
<comment type="caution">
    <text evidence="2">The sequence shown here is derived from an EMBL/GenBank/DDBJ whole genome shotgun (WGS) entry which is preliminary data.</text>
</comment>
<dbReference type="AlphaFoldDB" id="A0AAN8G9W1"/>
<name>A0AAN8G9W1_PATCE</name>
<sequence length="93" mass="10857">MKKKLKHFKKGEEKSTPVAPSEWHSHFNNLLNNCNYDRDEQFGQEIDSHITEAVARGESFDDLLDAEITTFEMQAAVNKLPNEKSSWNQRNYK</sequence>
<gene>
    <name evidence="2" type="ORF">SNE40_019832</name>
</gene>
<keyword evidence="3" id="KW-1185">Reference proteome</keyword>
<dbReference type="EMBL" id="JAZGQO010000015">
    <property type="protein sequence ID" value="KAK6168640.1"/>
    <property type="molecule type" value="Genomic_DNA"/>
</dbReference>
<evidence type="ECO:0000313" key="3">
    <source>
        <dbReference type="Proteomes" id="UP001347796"/>
    </source>
</evidence>
<protein>
    <submittedName>
        <fullName evidence="2">Uncharacterized protein</fullName>
    </submittedName>
</protein>
<proteinExistence type="predicted"/>